<accession>A0ACB5TDM8</accession>
<name>A0ACB5TDM8_AMBMO</name>
<proteinExistence type="predicted"/>
<evidence type="ECO:0000313" key="1">
    <source>
        <dbReference type="EMBL" id="GME86028.1"/>
    </source>
</evidence>
<comment type="caution">
    <text evidence="1">The sequence shown here is derived from an EMBL/GenBank/DDBJ whole genome shotgun (WGS) entry which is preliminary data.</text>
</comment>
<evidence type="ECO:0000313" key="2">
    <source>
        <dbReference type="Proteomes" id="UP001165064"/>
    </source>
</evidence>
<sequence>MKSRFSSAYLISALGLISHLAQAAYIPSEPWSTLTPDADPIGTTDHTATFGIQIIPATSGSGSSTYASITSSASISAVSVTLETTSIATGGAKRTSTATVTASISDINSDSGSGDDSELHYVSSSSSEDPNAFRVKRAVVTQIDDGQIQATTETAAVVTQIDDGQIQATTKTAAVVTQIGDGQVQATTKTAVVTQIADGQVQAQTSTVTATADGAVTQIDDGQVQAVTSTASAASQVDDGQVQQATATSSASTSDDSFGAKEATVACASSDALSMTLSGGILKDNRGRIGSIVANRQFQFDGPPPQAGAIYAAGWSISSDGYLAVGDNTLFYQCLSGTFYNLYDQTLGPHCAPVYLSVVDLVTC</sequence>
<organism evidence="1 2">
    <name type="scientific">Ambrosiozyma monospora</name>
    <name type="common">Yeast</name>
    <name type="synonym">Endomycopsis monosporus</name>
    <dbReference type="NCBI Taxonomy" id="43982"/>
    <lineage>
        <taxon>Eukaryota</taxon>
        <taxon>Fungi</taxon>
        <taxon>Dikarya</taxon>
        <taxon>Ascomycota</taxon>
        <taxon>Saccharomycotina</taxon>
        <taxon>Pichiomycetes</taxon>
        <taxon>Pichiales</taxon>
        <taxon>Pichiaceae</taxon>
        <taxon>Ambrosiozyma</taxon>
    </lineage>
</organism>
<gene>
    <name evidence="1" type="ORF">Amon02_000784200</name>
</gene>
<dbReference type="EMBL" id="BSXS01006720">
    <property type="protein sequence ID" value="GME86028.1"/>
    <property type="molecule type" value="Genomic_DNA"/>
</dbReference>
<protein>
    <submittedName>
        <fullName evidence="1">Unnamed protein product</fullName>
    </submittedName>
</protein>
<dbReference type="Proteomes" id="UP001165064">
    <property type="component" value="Unassembled WGS sequence"/>
</dbReference>
<keyword evidence="2" id="KW-1185">Reference proteome</keyword>
<reference evidence="1" key="1">
    <citation type="submission" date="2023-04" db="EMBL/GenBank/DDBJ databases">
        <title>Ambrosiozyma monospora NBRC 10751.</title>
        <authorList>
            <person name="Ichikawa N."/>
            <person name="Sato H."/>
            <person name="Tonouchi N."/>
        </authorList>
    </citation>
    <scope>NUCLEOTIDE SEQUENCE</scope>
    <source>
        <strain evidence="1">NBRC 10751</strain>
    </source>
</reference>